<dbReference type="GO" id="GO:0018850">
    <property type="term" value="F:chloromuconate cycloisomerase activity"/>
    <property type="evidence" value="ECO:0007669"/>
    <property type="project" value="UniProtKB-EC"/>
</dbReference>
<organism>
    <name type="scientific">Rhodococcus erythropolis</name>
    <name type="common">Arthrobacter picolinophilus</name>
    <dbReference type="NCBI Taxonomy" id="1833"/>
    <lineage>
        <taxon>Bacteria</taxon>
        <taxon>Bacillati</taxon>
        <taxon>Actinomycetota</taxon>
        <taxon>Actinomycetes</taxon>
        <taxon>Mycobacteriales</taxon>
        <taxon>Nocardiaceae</taxon>
        <taxon>Rhodococcus</taxon>
        <taxon>Rhodococcus erythropolis group</taxon>
    </lineage>
</organism>
<dbReference type="AlphaFoldDB" id="Q9R4N1"/>
<accession>Q9R4N1</accession>
<keyword id="KW-0903">Direct protein sequencing</keyword>
<name>Q9R4N1_RHOER</name>
<protein>
    <submittedName>
        <fullName>Chloromuconate cycloisomerase</fullName>
        <ecNumber>5.5.1.7</ecNumber>
    </submittedName>
</protein>
<reference key="1">
    <citation type="journal article" date="1995" name="J. Bacteriol.">
        <title>Characterization of muconate and chloromuconate cycloisomerase from Rhodococcus erythropolis 1CP: indications for functionally convergent evolution among bacterial cycloisomerases.</title>
        <authorList>
            <person name="Solyanikova I.P."/>
            <person name="Maltseva O.V."/>
            <person name="Vollmer M.D."/>
            <person name="Golovleva L.A."/>
            <person name="Schlomann M."/>
        </authorList>
    </citation>
    <scope>PROTEIN SEQUENCE</scope>
</reference>
<sequence>PDLTVSGVRTTIVDLPILRP</sequence>
<dbReference type="EC" id="5.5.1.7"/>
<proteinExistence type="evidence at protein level"/>